<reference evidence="3" key="1">
    <citation type="submission" date="2020-09" db="EMBL/GenBank/DDBJ databases">
        <title>Sphingomonas sp., a new species isolated from pork steak.</title>
        <authorList>
            <person name="Heidler von Heilborn D."/>
        </authorList>
    </citation>
    <scope>NUCLEOTIDE SEQUENCE [LARGE SCALE GENOMIC DNA]</scope>
</reference>
<organism evidence="2 3">
    <name type="scientific">Sphingomonas aliaeris</name>
    <dbReference type="NCBI Taxonomy" id="2759526"/>
    <lineage>
        <taxon>Bacteria</taxon>
        <taxon>Pseudomonadati</taxon>
        <taxon>Pseudomonadota</taxon>
        <taxon>Alphaproteobacteria</taxon>
        <taxon>Sphingomonadales</taxon>
        <taxon>Sphingomonadaceae</taxon>
        <taxon>Sphingomonas</taxon>
    </lineage>
</organism>
<evidence type="ECO:0000256" key="1">
    <source>
        <dbReference type="SAM" id="MobiDB-lite"/>
    </source>
</evidence>
<name>A0A974NWH7_9SPHN</name>
<feature type="region of interest" description="Disordered" evidence="1">
    <location>
        <begin position="1"/>
        <end position="21"/>
    </location>
</feature>
<proteinExistence type="predicted"/>
<evidence type="ECO:0000313" key="3">
    <source>
        <dbReference type="Proteomes" id="UP000595894"/>
    </source>
</evidence>
<accession>A0A974NWH7</accession>
<evidence type="ECO:0000313" key="2">
    <source>
        <dbReference type="EMBL" id="QQV78153.1"/>
    </source>
</evidence>
<dbReference type="KEGG" id="sari:H5J25_05390"/>
<sequence>MREEDLTYHHRRSTMQRTLAERADSPAIAKLHRELARLHDDCVLEPIGRRRTLKIVVPT</sequence>
<gene>
    <name evidence="2" type="ORF">H5J25_05390</name>
</gene>
<dbReference type="EMBL" id="CP061035">
    <property type="protein sequence ID" value="QQV78153.1"/>
    <property type="molecule type" value="Genomic_DNA"/>
</dbReference>
<dbReference type="AlphaFoldDB" id="A0A974NWH7"/>
<dbReference type="RefSeq" id="WP_202095084.1">
    <property type="nucleotide sequence ID" value="NZ_CP061035.1"/>
</dbReference>
<dbReference type="Proteomes" id="UP000595894">
    <property type="component" value="Chromosome"/>
</dbReference>
<protein>
    <submittedName>
        <fullName evidence="2">Uncharacterized protein</fullName>
    </submittedName>
</protein>
<keyword evidence="3" id="KW-1185">Reference proteome</keyword>